<dbReference type="AlphaFoldDB" id="B4H0U1"/>
<keyword evidence="2" id="KW-0472">Membrane</keyword>
<protein>
    <submittedName>
        <fullName evidence="3">GL15942</fullName>
    </submittedName>
</protein>
<reference evidence="3 4" key="1">
    <citation type="journal article" date="2007" name="Nature">
        <title>Evolution of genes and genomes on the Drosophila phylogeny.</title>
        <authorList>
            <consortium name="Drosophila 12 Genomes Consortium"/>
            <person name="Clark A.G."/>
            <person name="Eisen M.B."/>
            <person name="Smith D.R."/>
            <person name="Bergman C.M."/>
            <person name="Oliver B."/>
            <person name="Markow T.A."/>
            <person name="Kaufman T.C."/>
            <person name="Kellis M."/>
            <person name="Gelbart W."/>
            <person name="Iyer V.N."/>
            <person name="Pollard D.A."/>
            <person name="Sackton T.B."/>
            <person name="Larracuente A.M."/>
            <person name="Singh N.D."/>
            <person name="Abad J.P."/>
            <person name="Abt D.N."/>
            <person name="Adryan B."/>
            <person name="Aguade M."/>
            <person name="Akashi H."/>
            <person name="Anderson W.W."/>
            <person name="Aquadro C.F."/>
            <person name="Ardell D.H."/>
            <person name="Arguello R."/>
            <person name="Artieri C.G."/>
            <person name="Barbash D.A."/>
            <person name="Barker D."/>
            <person name="Barsanti P."/>
            <person name="Batterham P."/>
            <person name="Batzoglou S."/>
            <person name="Begun D."/>
            <person name="Bhutkar A."/>
            <person name="Blanco E."/>
            <person name="Bosak S.A."/>
            <person name="Bradley R.K."/>
            <person name="Brand A.D."/>
            <person name="Brent M.R."/>
            <person name="Brooks A.N."/>
            <person name="Brown R.H."/>
            <person name="Butlin R.K."/>
            <person name="Caggese C."/>
            <person name="Calvi B.R."/>
            <person name="Bernardo de Carvalho A."/>
            <person name="Caspi A."/>
            <person name="Castrezana S."/>
            <person name="Celniker S.E."/>
            <person name="Chang J.L."/>
            <person name="Chapple C."/>
            <person name="Chatterji S."/>
            <person name="Chinwalla A."/>
            <person name="Civetta A."/>
            <person name="Clifton S.W."/>
            <person name="Comeron J.M."/>
            <person name="Costello J.C."/>
            <person name="Coyne J.A."/>
            <person name="Daub J."/>
            <person name="David R.G."/>
            <person name="Delcher A.L."/>
            <person name="Delehaunty K."/>
            <person name="Do C.B."/>
            <person name="Ebling H."/>
            <person name="Edwards K."/>
            <person name="Eickbush T."/>
            <person name="Evans J.D."/>
            <person name="Filipski A."/>
            <person name="Findeiss S."/>
            <person name="Freyhult E."/>
            <person name="Fulton L."/>
            <person name="Fulton R."/>
            <person name="Garcia A.C."/>
            <person name="Gardiner A."/>
            <person name="Garfield D.A."/>
            <person name="Garvin B.E."/>
            <person name="Gibson G."/>
            <person name="Gilbert D."/>
            <person name="Gnerre S."/>
            <person name="Godfrey J."/>
            <person name="Good R."/>
            <person name="Gotea V."/>
            <person name="Gravely B."/>
            <person name="Greenberg A.J."/>
            <person name="Griffiths-Jones S."/>
            <person name="Gross S."/>
            <person name="Guigo R."/>
            <person name="Gustafson E.A."/>
            <person name="Haerty W."/>
            <person name="Hahn M.W."/>
            <person name="Halligan D.L."/>
            <person name="Halpern A.L."/>
            <person name="Halter G.M."/>
            <person name="Han M.V."/>
            <person name="Heger A."/>
            <person name="Hillier L."/>
            <person name="Hinrichs A.S."/>
            <person name="Holmes I."/>
            <person name="Hoskins R.A."/>
            <person name="Hubisz M.J."/>
            <person name="Hultmark D."/>
            <person name="Huntley M.A."/>
            <person name="Jaffe D.B."/>
            <person name="Jagadeeshan S."/>
            <person name="Jeck W.R."/>
            <person name="Johnson J."/>
            <person name="Jones C.D."/>
            <person name="Jordan W.C."/>
            <person name="Karpen G.H."/>
            <person name="Kataoka E."/>
            <person name="Keightley P.D."/>
            <person name="Kheradpour P."/>
            <person name="Kirkness E.F."/>
            <person name="Koerich L.B."/>
            <person name="Kristiansen K."/>
            <person name="Kudrna D."/>
            <person name="Kulathinal R.J."/>
            <person name="Kumar S."/>
            <person name="Kwok R."/>
            <person name="Lander E."/>
            <person name="Langley C.H."/>
            <person name="Lapoint R."/>
            <person name="Lazzaro B.P."/>
            <person name="Lee S.J."/>
            <person name="Levesque L."/>
            <person name="Li R."/>
            <person name="Lin C.F."/>
            <person name="Lin M.F."/>
            <person name="Lindblad-Toh K."/>
            <person name="Llopart A."/>
            <person name="Long M."/>
            <person name="Low L."/>
            <person name="Lozovsky E."/>
            <person name="Lu J."/>
            <person name="Luo M."/>
            <person name="Machado C.A."/>
            <person name="Makalowski W."/>
            <person name="Marzo M."/>
            <person name="Matsuda M."/>
            <person name="Matzkin L."/>
            <person name="McAllister B."/>
            <person name="McBride C.S."/>
            <person name="McKernan B."/>
            <person name="McKernan K."/>
            <person name="Mendez-Lago M."/>
            <person name="Minx P."/>
            <person name="Mollenhauer M.U."/>
            <person name="Montooth K."/>
            <person name="Mount S.M."/>
            <person name="Mu X."/>
            <person name="Myers E."/>
            <person name="Negre B."/>
            <person name="Newfeld S."/>
            <person name="Nielsen R."/>
            <person name="Noor M.A."/>
            <person name="O'Grady P."/>
            <person name="Pachter L."/>
            <person name="Papaceit M."/>
            <person name="Parisi M.J."/>
            <person name="Parisi M."/>
            <person name="Parts L."/>
            <person name="Pedersen J.S."/>
            <person name="Pesole G."/>
            <person name="Phillippy A.M."/>
            <person name="Ponting C.P."/>
            <person name="Pop M."/>
            <person name="Porcelli D."/>
            <person name="Powell J.R."/>
            <person name="Prohaska S."/>
            <person name="Pruitt K."/>
            <person name="Puig M."/>
            <person name="Quesneville H."/>
            <person name="Ram K.R."/>
            <person name="Rand D."/>
            <person name="Rasmussen M.D."/>
            <person name="Reed L.K."/>
            <person name="Reenan R."/>
            <person name="Reily A."/>
            <person name="Remington K.A."/>
            <person name="Rieger T.T."/>
            <person name="Ritchie M.G."/>
            <person name="Robin C."/>
            <person name="Rogers Y.H."/>
            <person name="Rohde C."/>
            <person name="Rozas J."/>
            <person name="Rubenfield M.J."/>
            <person name="Ruiz A."/>
            <person name="Russo S."/>
            <person name="Salzberg S.L."/>
            <person name="Sanchez-Gracia A."/>
            <person name="Saranga D.J."/>
            <person name="Sato H."/>
            <person name="Schaeffer S.W."/>
            <person name="Schatz M.C."/>
            <person name="Schlenke T."/>
            <person name="Schwartz R."/>
            <person name="Segarra C."/>
            <person name="Singh R.S."/>
            <person name="Sirot L."/>
            <person name="Sirota M."/>
            <person name="Sisneros N.B."/>
            <person name="Smith C.D."/>
            <person name="Smith T.F."/>
            <person name="Spieth J."/>
            <person name="Stage D.E."/>
            <person name="Stark A."/>
            <person name="Stephan W."/>
            <person name="Strausberg R.L."/>
            <person name="Strempel S."/>
            <person name="Sturgill D."/>
            <person name="Sutton G."/>
            <person name="Sutton G.G."/>
            <person name="Tao W."/>
            <person name="Teichmann S."/>
            <person name="Tobari Y.N."/>
            <person name="Tomimura Y."/>
            <person name="Tsolas J.M."/>
            <person name="Valente V.L."/>
            <person name="Venter E."/>
            <person name="Venter J.C."/>
            <person name="Vicario S."/>
            <person name="Vieira F.G."/>
            <person name="Vilella A.J."/>
            <person name="Villasante A."/>
            <person name="Walenz B."/>
            <person name="Wang J."/>
            <person name="Wasserman M."/>
            <person name="Watts T."/>
            <person name="Wilson D."/>
            <person name="Wilson R.K."/>
            <person name="Wing R.A."/>
            <person name="Wolfner M.F."/>
            <person name="Wong A."/>
            <person name="Wong G.K."/>
            <person name="Wu C.I."/>
            <person name="Wu G."/>
            <person name="Yamamoto D."/>
            <person name="Yang H.P."/>
            <person name="Yang S.P."/>
            <person name="Yorke J.A."/>
            <person name="Yoshida K."/>
            <person name="Zdobnov E."/>
            <person name="Zhang P."/>
            <person name="Zhang Y."/>
            <person name="Zimin A.V."/>
            <person name="Baldwin J."/>
            <person name="Abdouelleil A."/>
            <person name="Abdulkadir J."/>
            <person name="Abebe A."/>
            <person name="Abera B."/>
            <person name="Abreu J."/>
            <person name="Acer S.C."/>
            <person name="Aftuck L."/>
            <person name="Alexander A."/>
            <person name="An P."/>
            <person name="Anderson E."/>
            <person name="Anderson S."/>
            <person name="Arachi H."/>
            <person name="Azer M."/>
            <person name="Bachantsang P."/>
            <person name="Barry A."/>
            <person name="Bayul T."/>
            <person name="Berlin A."/>
            <person name="Bessette D."/>
            <person name="Bloom T."/>
            <person name="Blye J."/>
            <person name="Boguslavskiy L."/>
            <person name="Bonnet C."/>
            <person name="Boukhgalter B."/>
            <person name="Bourzgui I."/>
            <person name="Brown A."/>
            <person name="Cahill P."/>
            <person name="Channer S."/>
            <person name="Cheshatsang Y."/>
            <person name="Chuda L."/>
            <person name="Citroen M."/>
            <person name="Collymore A."/>
            <person name="Cooke P."/>
            <person name="Costello M."/>
            <person name="D'Aco K."/>
            <person name="Daza R."/>
            <person name="De Haan G."/>
            <person name="DeGray S."/>
            <person name="DeMaso C."/>
            <person name="Dhargay N."/>
            <person name="Dooley K."/>
            <person name="Dooley E."/>
            <person name="Doricent M."/>
            <person name="Dorje P."/>
            <person name="Dorjee K."/>
            <person name="Dupes A."/>
            <person name="Elong R."/>
            <person name="Falk J."/>
            <person name="Farina A."/>
            <person name="Faro S."/>
            <person name="Ferguson D."/>
            <person name="Fisher S."/>
            <person name="Foley C.D."/>
            <person name="Franke A."/>
            <person name="Friedrich D."/>
            <person name="Gadbois L."/>
            <person name="Gearin G."/>
            <person name="Gearin C.R."/>
            <person name="Giannoukos G."/>
            <person name="Goode T."/>
            <person name="Graham J."/>
            <person name="Grandbois E."/>
            <person name="Grewal S."/>
            <person name="Gyaltsen K."/>
            <person name="Hafez N."/>
            <person name="Hagos B."/>
            <person name="Hall J."/>
            <person name="Henson C."/>
            <person name="Hollinger A."/>
            <person name="Honan T."/>
            <person name="Huard M.D."/>
            <person name="Hughes L."/>
            <person name="Hurhula B."/>
            <person name="Husby M.E."/>
            <person name="Kamat A."/>
            <person name="Kanga B."/>
            <person name="Kashin S."/>
            <person name="Khazanovich D."/>
            <person name="Kisner P."/>
            <person name="Lance K."/>
            <person name="Lara M."/>
            <person name="Lee W."/>
            <person name="Lennon N."/>
            <person name="Letendre F."/>
            <person name="LeVine R."/>
            <person name="Lipovsky A."/>
            <person name="Liu X."/>
            <person name="Liu J."/>
            <person name="Liu S."/>
            <person name="Lokyitsang T."/>
            <person name="Lokyitsang Y."/>
            <person name="Lubonja R."/>
            <person name="Lui A."/>
            <person name="MacDonald P."/>
            <person name="Magnisalis V."/>
            <person name="Maru K."/>
            <person name="Matthews C."/>
            <person name="McCusker W."/>
            <person name="McDonough S."/>
            <person name="Mehta T."/>
            <person name="Meldrim J."/>
            <person name="Meneus L."/>
            <person name="Mihai O."/>
            <person name="Mihalev A."/>
            <person name="Mihova T."/>
            <person name="Mittelman R."/>
            <person name="Mlenga V."/>
            <person name="Montmayeur A."/>
            <person name="Mulrain L."/>
            <person name="Navidi A."/>
            <person name="Naylor J."/>
            <person name="Negash T."/>
            <person name="Nguyen T."/>
            <person name="Nguyen N."/>
            <person name="Nicol R."/>
            <person name="Norbu C."/>
            <person name="Norbu N."/>
            <person name="Novod N."/>
            <person name="O'Neill B."/>
            <person name="Osman S."/>
            <person name="Markiewicz E."/>
            <person name="Oyono O.L."/>
            <person name="Patti C."/>
            <person name="Phunkhang P."/>
            <person name="Pierre F."/>
            <person name="Priest M."/>
            <person name="Raghuraman S."/>
            <person name="Rege F."/>
            <person name="Reyes R."/>
            <person name="Rise C."/>
            <person name="Rogov P."/>
            <person name="Ross K."/>
            <person name="Ryan E."/>
            <person name="Settipalli S."/>
            <person name="Shea T."/>
            <person name="Sherpa N."/>
            <person name="Shi L."/>
            <person name="Shih D."/>
            <person name="Sparrow T."/>
            <person name="Spaulding J."/>
            <person name="Stalker J."/>
            <person name="Stange-Thomann N."/>
            <person name="Stavropoulos S."/>
            <person name="Stone C."/>
            <person name="Strader C."/>
            <person name="Tesfaye S."/>
            <person name="Thomson T."/>
            <person name="Thoulutsang Y."/>
            <person name="Thoulutsang D."/>
            <person name="Topham K."/>
            <person name="Topping I."/>
            <person name="Tsamla T."/>
            <person name="Vassiliev H."/>
            <person name="Vo A."/>
            <person name="Wangchuk T."/>
            <person name="Wangdi T."/>
            <person name="Weiand M."/>
            <person name="Wilkinson J."/>
            <person name="Wilson A."/>
            <person name="Yadav S."/>
            <person name="Young G."/>
            <person name="Yu Q."/>
            <person name="Zembek L."/>
            <person name="Zhong D."/>
            <person name="Zimmer A."/>
            <person name="Zwirko Z."/>
            <person name="Jaffe D.B."/>
            <person name="Alvarez P."/>
            <person name="Brockman W."/>
            <person name="Butler J."/>
            <person name="Chin C."/>
            <person name="Gnerre S."/>
            <person name="Grabherr M."/>
            <person name="Kleber M."/>
            <person name="Mauceli E."/>
            <person name="MacCallum I."/>
        </authorList>
    </citation>
    <scope>NUCLEOTIDE SEQUENCE [LARGE SCALE GENOMIC DNA]</scope>
    <source>
        <strain evidence="4">MSH-3 / Tucson 14011-0111.49</strain>
    </source>
</reference>
<name>B4H0U1_DROPE</name>
<sequence length="171" mass="18498">MAPSIIELKLATIGGALKATGLLFAKKISVLNGFKPSKEVLISVGATTTVAFILFGLIRINGIKRGRGRRGQGRGVAVVDVPRPDETGNEQVDKSDEAAAPGIEPSDDNQLDDQVEYDVQASGDGIMHQNVATAIMFYPHGARPNNRNMHNIFEHYNNQGVRHLNITSLPR</sequence>
<evidence type="ECO:0000313" key="3">
    <source>
        <dbReference type="EMBL" id="EDW30006.1"/>
    </source>
</evidence>
<organism evidence="4">
    <name type="scientific">Drosophila persimilis</name>
    <name type="common">Fruit fly</name>
    <dbReference type="NCBI Taxonomy" id="7234"/>
    <lineage>
        <taxon>Eukaryota</taxon>
        <taxon>Metazoa</taxon>
        <taxon>Ecdysozoa</taxon>
        <taxon>Arthropoda</taxon>
        <taxon>Hexapoda</taxon>
        <taxon>Insecta</taxon>
        <taxon>Pterygota</taxon>
        <taxon>Neoptera</taxon>
        <taxon>Endopterygota</taxon>
        <taxon>Diptera</taxon>
        <taxon>Brachycera</taxon>
        <taxon>Muscomorpha</taxon>
        <taxon>Ephydroidea</taxon>
        <taxon>Drosophilidae</taxon>
        <taxon>Drosophila</taxon>
        <taxon>Sophophora</taxon>
    </lineage>
</organism>
<evidence type="ECO:0000313" key="4">
    <source>
        <dbReference type="Proteomes" id="UP000008744"/>
    </source>
</evidence>
<gene>
    <name evidence="3" type="primary">Dper\GL15942</name>
    <name evidence="3" type="ORF">Dper_GL15942</name>
</gene>
<evidence type="ECO:0000256" key="2">
    <source>
        <dbReference type="SAM" id="Phobius"/>
    </source>
</evidence>
<dbReference type="EMBL" id="CH479201">
    <property type="protein sequence ID" value="EDW30006.1"/>
    <property type="molecule type" value="Genomic_DNA"/>
</dbReference>
<feature type="transmembrane region" description="Helical" evidence="2">
    <location>
        <begin position="40"/>
        <end position="60"/>
    </location>
</feature>
<feature type="compositionally biased region" description="Basic and acidic residues" evidence="1">
    <location>
        <begin position="82"/>
        <end position="97"/>
    </location>
</feature>
<evidence type="ECO:0000256" key="1">
    <source>
        <dbReference type="SAM" id="MobiDB-lite"/>
    </source>
</evidence>
<dbReference type="HOGENOM" id="CLU_1564510_0_0_1"/>
<feature type="region of interest" description="Disordered" evidence="1">
    <location>
        <begin position="80"/>
        <end position="112"/>
    </location>
</feature>
<keyword evidence="4" id="KW-1185">Reference proteome</keyword>
<accession>B4H0U1</accession>
<keyword evidence="2" id="KW-0812">Transmembrane</keyword>
<dbReference type="Proteomes" id="UP000008744">
    <property type="component" value="Unassembled WGS sequence"/>
</dbReference>
<dbReference type="KEGG" id="dpe:6599322"/>
<dbReference type="OMA" id="NMHNIFE"/>
<keyword evidence="2" id="KW-1133">Transmembrane helix</keyword>
<proteinExistence type="predicted"/>